<evidence type="ECO:0000256" key="3">
    <source>
        <dbReference type="PIRSR" id="PIRSR603782-2"/>
    </source>
</evidence>
<dbReference type="RefSeq" id="WP_165874588.1">
    <property type="nucleotide sequence ID" value="NZ_BAAAFU010000008.1"/>
</dbReference>
<feature type="binding site" evidence="2">
    <location>
        <position position="175"/>
    </location>
    <ligand>
        <name>Cu cation</name>
        <dbReference type="ChEBI" id="CHEBI:23378"/>
    </ligand>
</feature>
<comment type="similarity">
    <text evidence="1">Belongs to the SCO1/2 family.</text>
</comment>
<keyword evidence="6" id="KW-1185">Reference proteome</keyword>
<dbReference type="InterPro" id="IPR036249">
    <property type="entry name" value="Thioredoxin-like_sf"/>
</dbReference>
<keyword evidence="2" id="KW-0186">Copper</keyword>
<keyword evidence="3" id="KW-1015">Disulfide bond</keyword>
<dbReference type="Proteomes" id="UP000294887">
    <property type="component" value="Unassembled WGS sequence"/>
</dbReference>
<protein>
    <submittedName>
        <fullName evidence="5">Protein SCO1/2</fullName>
    </submittedName>
</protein>
<feature type="binding site" evidence="2">
    <location>
        <position position="71"/>
    </location>
    <ligand>
        <name>Cu cation</name>
        <dbReference type="ChEBI" id="CHEBI:23378"/>
    </ligand>
</feature>
<dbReference type="PANTHER" id="PTHR12151">
    <property type="entry name" value="ELECTRON TRANSPORT PROTIN SCO1/SENC FAMILY MEMBER"/>
    <property type="match status" value="1"/>
</dbReference>
<dbReference type="InterPro" id="IPR003782">
    <property type="entry name" value="SCO1/SenC"/>
</dbReference>
<dbReference type="PANTHER" id="PTHR12151:SF25">
    <property type="entry name" value="LINALOOL DEHYDRATASE_ISOMERASE DOMAIN-CONTAINING PROTEIN"/>
    <property type="match status" value="1"/>
</dbReference>
<sequence length="211" mass="23742">MLKIIKNLVMALMIFGPSQISLANQMSLPILSGVGGDFTAVDSDGNNVTFADYKGKTVVLAFGYTNCADICPFTLGYLKKLYSNLSKEEQEQSRFIFVTIDPDYDTPEHLKAFVQFFNKDFIGLSGSNEQIKHITSLYKAEYSDLSEGKVATKEIRRTTPQKTSDTNEKASLFSHTVVLYLIDKEGYTRSLEYTGTPRDDFAHKIRMLINE</sequence>
<evidence type="ECO:0000313" key="5">
    <source>
        <dbReference type="EMBL" id="TCJ88335.1"/>
    </source>
</evidence>
<organism evidence="5 6">
    <name type="scientific">Cocleimonas flava</name>
    <dbReference type="NCBI Taxonomy" id="634765"/>
    <lineage>
        <taxon>Bacteria</taxon>
        <taxon>Pseudomonadati</taxon>
        <taxon>Pseudomonadota</taxon>
        <taxon>Gammaproteobacteria</taxon>
        <taxon>Thiotrichales</taxon>
        <taxon>Thiotrichaceae</taxon>
        <taxon>Cocleimonas</taxon>
    </lineage>
</organism>
<gene>
    <name evidence="5" type="ORF">EV695_0178</name>
</gene>
<evidence type="ECO:0000256" key="4">
    <source>
        <dbReference type="SAM" id="SignalP"/>
    </source>
</evidence>
<evidence type="ECO:0000256" key="2">
    <source>
        <dbReference type="PIRSR" id="PIRSR603782-1"/>
    </source>
</evidence>
<dbReference type="SUPFAM" id="SSF52833">
    <property type="entry name" value="Thioredoxin-like"/>
    <property type="match status" value="1"/>
</dbReference>
<feature type="signal peptide" evidence="4">
    <location>
        <begin position="1"/>
        <end position="23"/>
    </location>
</feature>
<evidence type="ECO:0000313" key="6">
    <source>
        <dbReference type="Proteomes" id="UP000294887"/>
    </source>
</evidence>
<dbReference type="CDD" id="cd02968">
    <property type="entry name" value="SCO"/>
    <property type="match status" value="1"/>
</dbReference>
<dbReference type="EMBL" id="SMFQ01000002">
    <property type="protein sequence ID" value="TCJ88335.1"/>
    <property type="molecule type" value="Genomic_DNA"/>
</dbReference>
<proteinExistence type="inferred from homology"/>
<feature type="disulfide bond" description="Redox-active" evidence="3">
    <location>
        <begin position="67"/>
        <end position="71"/>
    </location>
</feature>
<name>A0A4V2P959_9GAMM</name>
<reference evidence="5 6" key="1">
    <citation type="submission" date="2019-03" db="EMBL/GenBank/DDBJ databases">
        <title>Genomic Encyclopedia of Type Strains, Phase IV (KMG-IV): sequencing the most valuable type-strain genomes for metagenomic binning, comparative biology and taxonomic classification.</title>
        <authorList>
            <person name="Goeker M."/>
        </authorList>
    </citation>
    <scope>NUCLEOTIDE SEQUENCE [LARGE SCALE GENOMIC DNA]</scope>
    <source>
        <strain evidence="5 6">DSM 24830</strain>
    </source>
</reference>
<dbReference type="AlphaFoldDB" id="A0A4V2P959"/>
<comment type="caution">
    <text evidence="5">The sequence shown here is derived from an EMBL/GenBank/DDBJ whole genome shotgun (WGS) entry which is preliminary data.</text>
</comment>
<keyword evidence="4" id="KW-0732">Signal</keyword>
<dbReference type="Gene3D" id="3.40.30.10">
    <property type="entry name" value="Glutaredoxin"/>
    <property type="match status" value="1"/>
</dbReference>
<dbReference type="Pfam" id="PF02630">
    <property type="entry name" value="SCO1-SenC"/>
    <property type="match status" value="1"/>
</dbReference>
<evidence type="ECO:0000256" key="1">
    <source>
        <dbReference type="ARBA" id="ARBA00010996"/>
    </source>
</evidence>
<keyword evidence="2" id="KW-0479">Metal-binding</keyword>
<feature type="chain" id="PRO_5020356269" evidence="4">
    <location>
        <begin position="24"/>
        <end position="211"/>
    </location>
</feature>
<feature type="binding site" evidence="2">
    <location>
        <position position="67"/>
    </location>
    <ligand>
        <name>Cu cation</name>
        <dbReference type="ChEBI" id="CHEBI:23378"/>
    </ligand>
</feature>
<accession>A0A4V2P959</accession>
<dbReference type="GO" id="GO:0046872">
    <property type="term" value="F:metal ion binding"/>
    <property type="evidence" value="ECO:0007669"/>
    <property type="project" value="UniProtKB-KW"/>
</dbReference>